<feature type="compositionally biased region" description="Low complexity" evidence="1">
    <location>
        <begin position="591"/>
        <end position="601"/>
    </location>
</feature>
<dbReference type="InterPro" id="IPR024555">
    <property type="entry name" value="PX-associated"/>
</dbReference>
<gene>
    <name evidence="4" type="ORF">NA56DRAFT_618843</name>
</gene>
<evidence type="ECO:0000313" key="4">
    <source>
        <dbReference type="EMBL" id="PMD25837.1"/>
    </source>
</evidence>
<feature type="compositionally biased region" description="Basic and acidic residues" evidence="1">
    <location>
        <begin position="632"/>
        <end position="642"/>
    </location>
</feature>
<evidence type="ECO:0000256" key="1">
    <source>
        <dbReference type="SAM" id="MobiDB-lite"/>
    </source>
</evidence>
<organism evidence="4 5">
    <name type="scientific">Hyaloscypha hepaticicola</name>
    <dbReference type="NCBI Taxonomy" id="2082293"/>
    <lineage>
        <taxon>Eukaryota</taxon>
        <taxon>Fungi</taxon>
        <taxon>Dikarya</taxon>
        <taxon>Ascomycota</taxon>
        <taxon>Pezizomycotina</taxon>
        <taxon>Leotiomycetes</taxon>
        <taxon>Helotiales</taxon>
        <taxon>Hyaloscyphaceae</taxon>
        <taxon>Hyaloscypha</taxon>
    </lineage>
</organism>
<feature type="compositionally biased region" description="Low complexity" evidence="1">
    <location>
        <begin position="563"/>
        <end position="580"/>
    </location>
</feature>
<evidence type="ECO:0000313" key="5">
    <source>
        <dbReference type="Proteomes" id="UP000235672"/>
    </source>
</evidence>
<dbReference type="PANTHER" id="PTHR47185:SF2">
    <property type="entry name" value="FUNGAL PROTEIN"/>
    <property type="match status" value="1"/>
</dbReference>
<dbReference type="Proteomes" id="UP000235672">
    <property type="component" value="Unassembled WGS sequence"/>
</dbReference>
<dbReference type="EMBL" id="KZ613469">
    <property type="protein sequence ID" value="PMD25837.1"/>
    <property type="molecule type" value="Genomic_DNA"/>
</dbReference>
<sequence length="697" mass="76960">METTEKGRSLSPAQSAALFDLLSHHNVYSEIRDFRIPGSLKHYGPPFSVEKEKPSTSPALQGLVSKFLLNLPGLKDVPEEFWKVQLHDIIEGLEAANLSESYDKGVVGTRKTVATAISALIEYPVRGTSGGFSKVQDPDHDYDLSKAEDLSRAFRNLMDAVIYGSALDDLAQKTAETDKLAEHEPLIQAAHEFLLVNIASFMHYALILSPKGQYLLKLVANVNRLVPYVVIRQTLKIGNVATMISAMMKVVLAKMSVSTITNWMGLTSGEDQGMNLMQQIISTVLHWDIRDLDSRASKIESDKNSSLSKDQLRGLKEYADKSRDEQEEIRRQSQQNSISIVISILASSSIPTDLSESTHTVALEYLYVQLSIRDRKQLIQVLCHSTPDHITTTIRVAVSAYEPVIRNIHKAVDLSDTVYDFEAFLGDMLKMSRVQDESSIPTVGDFIALLKKHQYSCHKFIHQVCKNGKEITGWYLDWAKQAASHFRRNTDRSDAKVRDAGDLTEPLNDLFSKLSSEQQKKILPVLDQQIKYIDEMHASSHKRLEMVLSTPPSKNPTIAKIVSSSANSRASSRSSSPAPNEKGTQTPRIVSSGPSSEPGPGAYLSRWKDLLDNTPITPLSPSGKVESASGKEVVKGSTKDAAGETMLEIPDGKTGAEKVRERVTGEGSKAGKPDARVVVEAMGQDFRALLAARGLYW</sequence>
<dbReference type="STRING" id="1745343.A0A2J6QHU8"/>
<dbReference type="InterPro" id="IPR047168">
    <property type="entry name" value="LEC1-like"/>
</dbReference>
<dbReference type="Pfam" id="PF12825">
    <property type="entry name" value="DUF3818"/>
    <property type="match status" value="2"/>
</dbReference>
<dbReference type="AlphaFoldDB" id="A0A2J6QHU8"/>
<dbReference type="OrthoDB" id="2117459at2759"/>
<feature type="domain" description="PX" evidence="2">
    <location>
        <begin position="167"/>
        <end position="358"/>
    </location>
</feature>
<proteinExistence type="predicted"/>
<evidence type="ECO:0000259" key="2">
    <source>
        <dbReference type="Pfam" id="PF12825"/>
    </source>
</evidence>
<dbReference type="InterPro" id="IPR024554">
    <property type="entry name" value="LEC1-like_C"/>
</dbReference>
<accession>A0A2J6QHU8</accession>
<feature type="compositionally biased region" description="Basic and acidic residues" evidence="1">
    <location>
        <begin position="650"/>
        <end position="672"/>
    </location>
</feature>
<feature type="region of interest" description="Disordered" evidence="1">
    <location>
        <begin position="548"/>
        <end position="672"/>
    </location>
</feature>
<dbReference type="Pfam" id="PF12828">
    <property type="entry name" value="PXB"/>
    <property type="match status" value="1"/>
</dbReference>
<feature type="domain" description="PX" evidence="2">
    <location>
        <begin position="364"/>
        <end position="487"/>
    </location>
</feature>
<keyword evidence="5" id="KW-1185">Reference proteome</keyword>
<evidence type="ECO:0000259" key="3">
    <source>
        <dbReference type="Pfam" id="PF12828"/>
    </source>
</evidence>
<dbReference type="PANTHER" id="PTHR47185">
    <property type="entry name" value="PX DOMAIN-CONTAINING PROTEIN YPR097W"/>
    <property type="match status" value="1"/>
</dbReference>
<reference evidence="4 5" key="1">
    <citation type="submission" date="2016-05" db="EMBL/GenBank/DDBJ databases">
        <title>A degradative enzymes factory behind the ericoid mycorrhizal symbiosis.</title>
        <authorList>
            <consortium name="DOE Joint Genome Institute"/>
            <person name="Martino E."/>
            <person name="Morin E."/>
            <person name="Grelet G."/>
            <person name="Kuo A."/>
            <person name="Kohler A."/>
            <person name="Daghino S."/>
            <person name="Barry K."/>
            <person name="Choi C."/>
            <person name="Cichocki N."/>
            <person name="Clum A."/>
            <person name="Copeland A."/>
            <person name="Hainaut M."/>
            <person name="Haridas S."/>
            <person name="Labutti K."/>
            <person name="Lindquist E."/>
            <person name="Lipzen A."/>
            <person name="Khouja H.-R."/>
            <person name="Murat C."/>
            <person name="Ohm R."/>
            <person name="Olson A."/>
            <person name="Spatafora J."/>
            <person name="Veneault-Fourrey C."/>
            <person name="Henrissat B."/>
            <person name="Grigoriev I."/>
            <person name="Martin F."/>
            <person name="Perotto S."/>
        </authorList>
    </citation>
    <scope>NUCLEOTIDE SEQUENCE [LARGE SCALE GENOMIC DNA]</scope>
    <source>
        <strain evidence="4 5">UAMH 7357</strain>
    </source>
</reference>
<protein>
    <submittedName>
        <fullName evidence="4">Succinate dehydrogenase flavo protein subunit</fullName>
    </submittedName>
</protein>
<name>A0A2J6QHU8_9HELO</name>
<feature type="domain" description="PX-associated" evidence="3">
    <location>
        <begin position="8"/>
        <end position="126"/>
    </location>
</feature>
<dbReference type="GO" id="GO:0035091">
    <property type="term" value="F:phosphatidylinositol binding"/>
    <property type="evidence" value="ECO:0007669"/>
    <property type="project" value="TreeGrafter"/>
</dbReference>